<dbReference type="InterPro" id="IPR024194">
    <property type="entry name" value="Ac/AlaTfrase_AlgI/DltB"/>
</dbReference>
<evidence type="ECO:0000313" key="10">
    <source>
        <dbReference type="Proteomes" id="UP000255517"/>
    </source>
</evidence>
<name>A0A379C2Z6_9FIRM</name>
<dbReference type="PIRSF" id="PIRSF500217">
    <property type="entry name" value="AlgI"/>
    <property type="match status" value="1"/>
</dbReference>
<keyword evidence="7" id="KW-0808">Transferase</keyword>
<feature type="transmembrane region" description="Helical" evidence="8">
    <location>
        <begin position="6"/>
        <end position="22"/>
    </location>
</feature>
<dbReference type="GO" id="GO:0016746">
    <property type="term" value="F:acyltransferase activity"/>
    <property type="evidence" value="ECO:0007669"/>
    <property type="project" value="UniProtKB-KW"/>
</dbReference>
<keyword evidence="5 8" id="KW-1133">Transmembrane helix</keyword>
<dbReference type="STRING" id="1122949.GCA_000378725_00788"/>
<feature type="transmembrane region" description="Helical" evidence="8">
    <location>
        <begin position="29"/>
        <end position="57"/>
    </location>
</feature>
<feature type="transmembrane region" description="Helical" evidence="8">
    <location>
        <begin position="330"/>
        <end position="349"/>
    </location>
</feature>
<evidence type="ECO:0000313" key="9">
    <source>
        <dbReference type="EMBL" id="SUB56448.1"/>
    </source>
</evidence>
<evidence type="ECO:0000256" key="2">
    <source>
        <dbReference type="ARBA" id="ARBA00010323"/>
    </source>
</evidence>
<dbReference type="RefSeq" id="WP_019034628.1">
    <property type="nucleotide sequence ID" value="NZ_UGSZ01000001.1"/>
</dbReference>
<accession>A0A379C2Z6</accession>
<dbReference type="OrthoDB" id="9805788at2"/>
<feature type="transmembrane region" description="Helical" evidence="8">
    <location>
        <begin position="446"/>
        <end position="468"/>
    </location>
</feature>
<feature type="transmembrane region" description="Helical" evidence="8">
    <location>
        <begin position="190"/>
        <end position="208"/>
    </location>
</feature>
<feature type="transmembrane region" description="Helical" evidence="8">
    <location>
        <begin position="416"/>
        <end position="434"/>
    </location>
</feature>
<feature type="transmembrane region" description="Helical" evidence="8">
    <location>
        <begin position="117"/>
        <end position="138"/>
    </location>
</feature>
<dbReference type="PANTHER" id="PTHR13285:SF18">
    <property type="entry name" value="PROTEIN-CYSTEINE N-PALMITOYLTRANSFERASE RASP"/>
    <property type="match status" value="1"/>
</dbReference>
<evidence type="ECO:0000256" key="6">
    <source>
        <dbReference type="ARBA" id="ARBA00023136"/>
    </source>
</evidence>
<comment type="similarity">
    <text evidence="2 7">Belongs to the membrane-bound acyltransferase family.</text>
</comment>
<keyword evidence="3 7" id="KW-1003">Cell membrane</keyword>
<evidence type="ECO:0000256" key="3">
    <source>
        <dbReference type="ARBA" id="ARBA00022475"/>
    </source>
</evidence>
<feature type="transmembrane region" description="Helical" evidence="8">
    <location>
        <begin position="361"/>
        <end position="379"/>
    </location>
</feature>
<dbReference type="InterPro" id="IPR028362">
    <property type="entry name" value="AlgI"/>
</dbReference>
<keyword evidence="7" id="KW-0012">Acyltransferase</keyword>
<dbReference type="PIRSF" id="PIRSF016636">
    <property type="entry name" value="AlgI_DltB"/>
    <property type="match status" value="1"/>
</dbReference>
<dbReference type="GO" id="GO:0042121">
    <property type="term" value="P:alginic acid biosynthetic process"/>
    <property type="evidence" value="ECO:0007669"/>
    <property type="project" value="InterPro"/>
</dbReference>
<dbReference type="AlphaFoldDB" id="A0A379C2Z6"/>
<comment type="subcellular location">
    <subcellularLocation>
        <location evidence="1">Cell membrane</location>
        <topology evidence="1">Multi-pass membrane protein</topology>
    </subcellularLocation>
</comment>
<gene>
    <name evidence="9" type="primary">dltB</name>
    <name evidence="9" type="ORF">NCTC13149_00219</name>
</gene>
<dbReference type="EMBL" id="UGSZ01000001">
    <property type="protein sequence ID" value="SUB56448.1"/>
    <property type="molecule type" value="Genomic_DNA"/>
</dbReference>
<evidence type="ECO:0000256" key="8">
    <source>
        <dbReference type="SAM" id="Phobius"/>
    </source>
</evidence>
<dbReference type="InterPro" id="IPR004299">
    <property type="entry name" value="MBOAT_fam"/>
</dbReference>
<evidence type="ECO:0000256" key="4">
    <source>
        <dbReference type="ARBA" id="ARBA00022692"/>
    </source>
</evidence>
<organism evidence="9 10">
    <name type="scientific">Peptoniphilus lacrimalis</name>
    <dbReference type="NCBI Taxonomy" id="33031"/>
    <lineage>
        <taxon>Bacteria</taxon>
        <taxon>Bacillati</taxon>
        <taxon>Bacillota</taxon>
        <taxon>Tissierellia</taxon>
        <taxon>Tissierellales</taxon>
        <taxon>Peptoniphilaceae</taxon>
        <taxon>Peptoniphilus</taxon>
    </lineage>
</organism>
<feature type="transmembrane region" description="Helical" evidence="8">
    <location>
        <begin position="77"/>
        <end position="96"/>
    </location>
</feature>
<reference evidence="9 10" key="1">
    <citation type="submission" date="2018-06" db="EMBL/GenBank/DDBJ databases">
        <authorList>
            <consortium name="Pathogen Informatics"/>
            <person name="Doyle S."/>
        </authorList>
    </citation>
    <scope>NUCLEOTIDE SEQUENCE [LARGE SCALE GENOMIC DNA]</scope>
    <source>
        <strain evidence="9 10">NCTC13149</strain>
    </source>
</reference>
<dbReference type="PANTHER" id="PTHR13285">
    <property type="entry name" value="ACYLTRANSFERASE"/>
    <property type="match status" value="1"/>
</dbReference>
<evidence type="ECO:0000256" key="1">
    <source>
        <dbReference type="ARBA" id="ARBA00004651"/>
    </source>
</evidence>
<evidence type="ECO:0000256" key="5">
    <source>
        <dbReference type="ARBA" id="ARBA00022989"/>
    </source>
</evidence>
<dbReference type="InterPro" id="IPR051085">
    <property type="entry name" value="MB_O-acyltransferase"/>
</dbReference>
<dbReference type="GO" id="GO:0005886">
    <property type="term" value="C:plasma membrane"/>
    <property type="evidence" value="ECO:0007669"/>
    <property type="project" value="UniProtKB-SubCell"/>
</dbReference>
<proteinExistence type="inferred from homology"/>
<protein>
    <submittedName>
        <fullName evidence="9">D-alanyl-lipoteichoic acid biosynthesis protein DltB</fullName>
    </submittedName>
</protein>
<keyword evidence="6 7" id="KW-0472">Membrane</keyword>
<feature type="transmembrane region" description="Helical" evidence="8">
    <location>
        <begin position="307"/>
        <end position="324"/>
    </location>
</feature>
<dbReference type="Pfam" id="PF03062">
    <property type="entry name" value="MBOAT"/>
    <property type="match status" value="1"/>
</dbReference>
<feature type="transmembrane region" description="Helical" evidence="8">
    <location>
        <begin position="228"/>
        <end position="248"/>
    </location>
</feature>
<sequence>MLFNSLTYLLFLPSVVIIFFLLPRKAKKIFLLLASLFFYSCWNVKYTFLMVFSIVITYLTGIYLDKHIDDERKKKKAVFICFAINLGILFFFKYFNFALNSLNDILAIFHIHSVGRYLNFLLPVGISFYTFQALGYTIDVYRKDIKAEKNFINYALFVSFFPQLVAGPIERSTNLLPQIKKNRKFSYDNMVIGLIFITYGYFLKLVIADRAAIVVNGVFNSIESYSSLVLFFAAFLFTIQIYCDFYSYSIIAKGSAKILGVDLMDNFKEPFFSKSIVEFWSRWHISLSSWFKDYLYIPLGGNRKGKFRKYINLLIVFTASGLWHGAELSFIVWGFINGLLIIFENITGIHKKKTGMLLNTLRIIATYLAFIFTTIFFRASTTMDAILFIKNIFTFDFSKYDFNSSLIALKFSNNELLVLVISILILLLVDFLKYKGIKPINTLKNIYLPIRWIIYLFFIFGILIFGIYGPGFSESQFIYFQF</sequence>
<keyword evidence="4 8" id="KW-0812">Transmembrane</keyword>
<evidence type="ECO:0000256" key="7">
    <source>
        <dbReference type="PIRNR" id="PIRNR016636"/>
    </source>
</evidence>
<dbReference type="Proteomes" id="UP000255517">
    <property type="component" value="Unassembled WGS sequence"/>
</dbReference>